<dbReference type="EMBL" id="LWMS01000020">
    <property type="protein sequence ID" value="PWL08263.1"/>
    <property type="molecule type" value="Genomic_DNA"/>
</dbReference>
<name>A0A2A2HFV6_9EURY</name>
<keyword evidence="5" id="KW-0630">Potassium</keyword>
<dbReference type="GO" id="GO:0005525">
    <property type="term" value="F:GTP binding"/>
    <property type="evidence" value="ECO:0007669"/>
    <property type="project" value="UniProtKB-KW"/>
</dbReference>
<gene>
    <name evidence="10" type="primary">fbiB_1</name>
    <name evidence="9" type="ORF">ASJ82_03015</name>
    <name evidence="10" type="ORF">MSCUN_06990</name>
</gene>
<dbReference type="GO" id="GO:0052618">
    <property type="term" value="F:coenzyme F420-0:L-glutamate ligase activity"/>
    <property type="evidence" value="ECO:0007669"/>
    <property type="project" value="UniProtKB-EC"/>
</dbReference>
<evidence type="ECO:0000313" key="9">
    <source>
        <dbReference type="EMBL" id="PAV08180.1"/>
    </source>
</evidence>
<dbReference type="InterPro" id="IPR002847">
    <property type="entry name" value="F420-0_gamma-glut_ligase-dom"/>
</dbReference>
<evidence type="ECO:0000256" key="6">
    <source>
        <dbReference type="ARBA" id="ARBA00023134"/>
    </source>
</evidence>
<dbReference type="EC" id="6.3.2.34" evidence="10"/>
<dbReference type="Gene3D" id="3.30.1330.100">
    <property type="entry name" value="CofE-like"/>
    <property type="match status" value="1"/>
</dbReference>
<keyword evidence="4" id="KW-0460">Magnesium</keyword>
<reference evidence="9 11" key="2">
    <citation type="journal article" date="2017" name="BMC Genomics">
        <title>Genomic analysis of methanogenic archaea reveals a shift towards energy conservation.</title>
        <authorList>
            <person name="Gilmore S.P."/>
            <person name="Henske J.K."/>
            <person name="Sexton J.A."/>
            <person name="Solomon K.V."/>
            <person name="Seppala S."/>
            <person name="Yoo J.I."/>
            <person name="Huyett L.M."/>
            <person name="Pressman A."/>
            <person name="Cogan J.Z."/>
            <person name="Kivenson V."/>
            <person name="Peng X."/>
            <person name="Tan Y."/>
            <person name="Valentine D.L."/>
            <person name="O'Malley M.A."/>
        </authorList>
    </citation>
    <scope>NUCLEOTIDE SEQUENCE [LARGE SCALE GENOMIC DNA]</scope>
    <source>
        <strain evidence="9 11">1R-7</strain>
    </source>
</reference>
<evidence type="ECO:0000256" key="7">
    <source>
        <dbReference type="ARBA" id="ARBA00023211"/>
    </source>
</evidence>
<evidence type="ECO:0000256" key="5">
    <source>
        <dbReference type="ARBA" id="ARBA00022958"/>
    </source>
</evidence>
<keyword evidence="3" id="KW-0547">Nucleotide-binding</keyword>
<dbReference type="PANTHER" id="PTHR47917">
    <property type="match status" value="1"/>
</dbReference>
<dbReference type="EC" id="6.3.2.31" evidence="10"/>
<dbReference type="GO" id="GO:0052619">
    <property type="term" value="F:coenzyme F420-1:gamma-L-glutamate ligase activity"/>
    <property type="evidence" value="ECO:0007669"/>
    <property type="project" value="UniProtKB-EC"/>
</dbReference>
<dbReference type="RefSeq" id="WP_095607830.1">
    <property type="nucleotide sequence ID" value="NZ_LMVN01000001.1"/>
</dbReference>
<evidence type="ECO:0000256" key="1">
    <source>
        <dbReference type="ARBA" id="ARBA00022598"/>
    </source>
</evidence>
<dbReference type="PANTHER" id="PTHR47917:SF1">
    <property type="entry name" value="COENZYME F420:L-GLUTAMATE LIGASE"/>
    <property type="match status" value="1"/>
</dbReference>
<evidence type="ECO:0000313" key="12">
    <source>
        <dbReference type="Proteomes" id="UP000246004"/>
    </source>
</evidence>
<dbReference type="Pfam" id="PF01996">
    <property type="entry name" value="F420_ligase"/>
    <property type="match status" value="1"/>
</dbReference>
<accession>A0A2A2HFV6</accession>
<dbReference type="Gene3D" id="3.90.1660.10">
    <property type="entry name" value="CofE-like domain"/>
    <property type="match status" value="1"/>
</dbReference>
<dbReference type="InterPro" id="IPR008225">
    <property type="entry name" value="F420-0_g-glutamyl_ligase"/>
</dbReference>
<keyword evidence="1 10" id="KW-0436">Ligase</keyword>
<keyword evidence="2" id="KW-0479">Metal-binding</keyword>
<reference evidence="10 12" key="1">
    <citation type="submission" date="2016-04" db="EMBL/GenBank/DDBJ databases">
        <title>Genome sequence of Methanosphaera cuniculi DSM 4103.</title>
        <authorList>
            <person name="Poehlein A."/>
            <person name="Seedorf H."/>
            <person name="Daniel R."/>
        </authorList>
    </citation>
    <scope>NUCLEOTIDE SEQUENCE [LARGE SCALE GENOMIC DNA]</scope>
    <source>
        <strain evidence="10 12">DSM 4103</strain>
    </source>
</reference>
<evidence type="ECO:0000313" key="10">
    <source>
        <dbReference type="EMBL" id="PWL08263.1"/>
    </source>
</evidence>
<sequence length="254" mass="27524">MKIEVVGIEDIPIIKKDDNLEEIIYEAIEKNGIKIHDDDIFVVAETVVAKAEGNLVKLENVTPTMEAYKMAEVSGKDPKQCQVILDNTVNVIKCLPGLIITETPYGFICANSAVDNSNCEEGYITPLPVDPDLSAQKIKKYLDEKSGKKTAVIISDTQGRPWRVGAMGVAVGISGMHPCTDFRGMVDLYGQPLQSTIEATADELASAASLIMGQADSGLCVVLIRGYNLTNVACNIGESMISEILRDPENDAFR</sequence>
<dbReference type="AlphaFoldDB" id="A0A2A2HFV6"/>
<evidence type="ECO:0000313" key="11">
    <source>
        <dbReference type="Proteomes" id="UP000217528"/>
    </source>
</evidence>
<evidence type="ECO:0000256" key="3">
    <source>
        <dbReference type="ARBA" id="ARBA00022741"/>
    </source>
</evidence>
<dbReference type="GO" id="GO:0046872">
    <property type="term" value="F:metal ion binding"/>
    <property type="evidence" value="ECO:0007669"/>
    <property type="project" value="UniProtKB-KW"/>
</dbReference>
<dbReference type="EMBL" id="LMVN01000001">
    <property type="protein sequence ID" value="PAV08180.1"/>
    <property type="molecule type" value="Genomic_DNA"/>
</dbReference>
<keyword evidence="7" id="KW-0464">Manganese</keyword>
<dbReference type="Proteomes" id="UP000217528">
    <property type="component" value="Unassembled WGS sequence"/>
</dbReference>
<evidence type="ECO:0000256" key="4">
    <source>
        <dbReference type="ARBA" id="ARBA00022842"/>
    </source>
</evidence>
<evidence type="ECO:0000256" key="2">
    <source>
        <dbReference type="ARBA" id="ARBA00022723"/>
    </source>
</evidence>
<proteinExistence type="predicted"/>
<dbReference type="Proteomes" id="UP000246004">
    <property type="component" value="Unassembled WGS sequence"/>
</dbReference>
<keyword evidence="6" id="KW-0342">GTP-binding</keyword>
<organism evidence="9 11">
    <name type="scientific">Methanosphaera cuniculi</name>
    <dbReference type="NCBI Taxonomy" id="1077256"/>
    <lineage>
        <taxon>Archaea</taxon>
        <taxon>Methanobacteriati</taxon>
        <taxon>Methanobacteriota</taxon>
        <taxon>Methanomada group</taxon>
        <taxon>Methanobacteria</taxon>
        <taxon>Methanobacteriales</taxon>
        <taxon>Methanobacteriaceae</taxon>
        <taxon>Methanosphaera</taxon>
    </lineage>
</organism>
<dbReference type="SUPFAM" id="SSF144010">
    <property type="entry name" value="CofE-like"/>
    <property type="match status" value="1"/>
</dbReference>
<dbReference type="NCBIfam" id="TIGR01916">
    <property type="entry name" value="F420_cofE"/>
    <property type="match status" value="1"/>
</dbReference>
<dbReference type="OrthoDB" id="11383at2157"/>
<feature type="domain" description="Coenzyme F420:L-glutamate ligase-like" evidence="8">
    <location>
        <begin position="11"/>
        <end position="226"/>
    </location>
</feature>
<evidence type="ECO:0000259" key="8">
    <source>
        <dbReference type="Pfam" id="PF01996"/>
    </source>
</evidence>
<comment type="caution">
    <text evidence="9">The sequence shown here is derived from an EMBL/GenBank/DDBJ whole genome shotgun (WGS) entry which is preliminary data.</text>
</comment>
<protein>
    <submittedName>
        <fullName evidence="10">Coenzyme F420:L-glutamate ligase</fullName>
        <ecNumber evidence="10">6.3.2.31</ecNumber>
        <ecNumber evidence="10">6.3.2.34</ecNumber>
    </submittedName>
</protein>
<keyword evidence="11" id="KW-1185">Reference proteome</keyword>